<organism evidence="3 4">
    <name type="scientific">Primorskyibacter flagellatus</name>
    <dbReference type="NCBI Taxonomy" id="1387277"/>
    <lineage>
        <taxon>Bacteria</taxon>
        <taxon>Pseudomonadati</taxon>
        <taxon>Pseudomonadota</taxon>
        <taxon>Alphaproteobacteria</taxon>
        <taxon>Rhodobacterales</taxon>
        <taxon>Roseobacteraceae</taxon>
        <taxon>Primorskyibacter</taxon>
    </lineage>
</organism>
<evidence type="ECO:0000313" key="4">
    <source>
        <dbReference type="Proteomes" id="UP000612855"/>
    </source>
</evidence>
<dbReference type="AlphaFoldDB" id="A0A917AG21"/>
<keyword evidence="4" id="KW-1185">Reference proteome</keyword>
<comment type="caution">
    <text evidence="3">The sequence shown here is derived from an EMBL/GenBank/DDBJ whole genome shotgun (WGS) entry which is preliminary data.</text>
</comment>
<reference evidence="4" key="1">
    <citation type="journal article" date="2019" name="Int. J. Syst. Evol. Microbiol.">
        <title>The Global Catalogue of Microorganisms (GCM) 10K type strain sequencing project: providing services to taxonomists for standard genome sequencing and annotation.</title>
        <authorList>
            <consortium name="The Broad Institute Genomics Platform"/>
            <consortium name="The Broad Institute Genome Sequencing Center for Infectious Disease"/>
            <person name="Wu L."/>
            <person name="Ma J."/>
        </authorList>
    </citation>
    <scope>NUCLEOTIDE SEQUENCE [LARGE SCALE GENOMIC DNA]</scope>
    <source>
        <strain evidence="4">CGMCC 1.12664</strain>
    </source>
</reference>
<dbReference type="RefSeq" id="WP_188479725.1">
    <property type="nucleotide sequence ID" value="NZ_BMFJ01000004.1"/>
</dbReference>
<accession>A0A917AG21</accession>
<feature type="signal peptide" evidence="2">
    <location>
        <begin position="1"/>
        <end position="22"/>
    </location>
</feature>
<dbReference type="EMBL" id="BMFJ01000004">
    <property type="protein sequence ID" value="GGE50884.1"/>
    <property type="molecule type" value="Genomic_DNA"/>
</dbReference>
<evidence type="ECO:0000256" key="2">
    <source>
        <dbReference type="SAM" id="SignalP"/>
    </source>
</evidence>
<evidence type="ECO:0000313" key="3">
    <source>
        <dbReference type="EMBL" id="GGE50884.1"/>
    </source>
</evidence>
<name>A0A917AG21_9RHOB</name>
<proteinExistence type="predicted"/>
<gene>
    <name evidence="3" type="ORF">GCM10011360_42380</name>
</gene>
<keyword evidence="2" id="KW-0732">Signal</keyword>
<sequence length="213" mass="22958">MALRPFPMMLIALAGFGAAKLAVEVVAPAAPMPAGEGLFVGPAIAAAPAEETPKEAAAKDAPRSSDEVQACAMPEEMLQIITTEREYLAEQKTDMARREAEIDLAREKLQLEQTRLDELKTALEGLLAKVDAAQTDDVRRLVALYSNMKPKDAAAIMNDLDIEVSVMVLGTMSERTAAPILAGLNPVRARAISKIILERSKLPGDQRLNNLKL</sequence>
<evidence type="ECO:0008006" key="5">
    <source>
        <dbReference type="Google" id="ProtNLM"/>
    </source>
</evidence>
<dbReference type="Proteomes" id="UP000612855">
    <property type="component" value="Unassembled WGS sequence"/>
</dbReference>
<protein>
    <recommendedName>
        <fullName evidence="5">Flagellar motility protein MotE, a chaperone for MotC folding</fullName>
    </recommendedName>
</protein>
<evidence type="ECO:0000256" key="1">
    <source>
        <dbReference type="SAM" id="Coils"/>
    </source>
</evidence>
<dbReference type="SUPFAM" id="SSF158791">
    <property type="entry name" value="MgtE N-terminal domain-like"/>
    <property type="match status" value="1"/>
</dbReference>
<feature type="coiled-coil region" evidence="1">
    <location>
        <begin position="88"/>
        <end position="136"/>
    </location>
</feature>
<feature type="chain" id="PRO_5037802366" description="Flagellar motility protein MotE, a chaperone for MotC folding" evidence="2">
    <location>
        <begin position="23"/>
        <end position="213"/>
    </location>
</feature>
<keyword evidence="1" id="KW-0175">Coiled coil</keyword>